<evidence type="ECO:0000256" key="1">
    <source>
        <dbReference type="SAM" id="MobiDB-lite"/>
    </source>
</evidence>
<accession>A0A8H6X3P5</accession>
<feature type="region of interest" description="Disordered" evidence="1">
    <location>
        <begin position="187"/>
        <end position="218"/>
    </location>
</feature>
<name>A0A8H6X3P5_9AGAR</name>
<organism evidence="2 3">
    <name type="scientific">Mycena sanguinolenta</name>
    <dbReference type="NCBI Taxonomy" id="230812"/>
    <lineage>
        <taxon>Eukaryota</taxon>
        <taxon>Fungi</taxon>
        <taxon>Dikarya</taxon>
        <taxon>Basidiomycota</taxon>
        <taxon>Agaricomycotina</taxon>
        <taxon>Agaricomycetes</taxon>
        <taxon>Agaricomycetidae</taxon>
        <taxon>Agaricales</taxon>
        <taxon>Marasmiineae</taxon>
        <taxon>Mycenaceae</taxon>
        <taxon>Mycena</taxon>
    </lineage>
</organism>
<proteinExistence type="predicted"/>
<evidence type="ECO:0000313" key="2">
    <source>
        <dbReference type="EMBL" id="KAF7333606.1"/>
    </source>
</evidence>
<dbReference type="EMBL" id="JACAZH010000053">
    <property type="protein sequence ID" value="KAF7333606.1"/>
    <property type="molecule type" value="Genomic_DNA"/>
</dbReference>
<dbReference type="AlphaFoldDB" id="A0A8H6X3P5"/>
<sequence length="265" mass="28491">MVETVRVEAKTPSAPPMRSGYSELSGRSSSSFGTSNTPLRLPIPCRRAYRAVVPLTHPQYAGVFFRLPFASPPAYATLRLHPSSTAARTRAATFSRFRGAILVSDAPRQGRASREPSTLVSIKRTVRACPSTTHVRGAIDLSEGGRGPEEAKALRYHVDTTSFAMGPRAGPMNNRRAHRSVLLPASTSTSAARLDPAPERSSTTCGTRTYDPPSAGISKPLHPLRGAVPLSLDIADVYLHRLGLLSVTITPLHLVVFHSVMPLPP</sequence>
<comment type="caution">
    <text evidence="2">The sequence shown here is derived from an EMBL/GenBank/DDBJ whole genome shotgun (WGS) entry which is preliminary data.</text>
</comment>
<dbReference type="Proteomes" id="UP000623467">
    <property type="component" value="Unassembled WGS sequence"/>
</dbReference>
<evidence type="ECO:0000313" key="3">
    <source>
        <dbReference type="Proteomes" id="UP000623467"/>
    </source>
</evidence>
<keyword evidence="3" id="KW-1185">Reference proteome</keyword>
<feature type="region of interest" description="Disordered" evidence="1">
    <location>
        <begin position="1"/>
        <end position="37"/>
    </location>
</feature>
<feature type="compositionally biased region" description="Low complexity" evidence="1">
    <location>
        <begin position="19"/>
        <end position="35"/>
    </location>
</feature>
<reference evidence="2" key="1">
    <citation type="submission" date="2020-05" db="EMBL/GenBank/DDBJ databases">
        <title>Mycena genomes resolve the evolution of fungal bioluminescence.</title>
        <authorList>
            <person name="Tsai I.J."/>
        </authorList>
    </citation>
    <scope>NUCLEOTIDE SEQUENCE</scope>
    <source>
        <strain evidence="2">160909Yilan</strain>
    </source>
</reference>
<gene>
    <name evidence="2" type="ORF">MSAN_02412800</name>
</gene>
<protein>
    <submittedName>
        <fullName evidence="2">Uncharacterized protein</fullName>
    </submittedName>
</protein>